<dbReference type="EMBL" id="NWBU01000004">
    <property type="protein sequence ID" value="PTQ12659.1"/>
    <property type="molecule type" value="Genomic_DNA"/>
</dbReference>
<name>A0A2T5G0I5_9SPHN</name>
<sequence>MMLEFAHSVPGRLRLQGRPFDRDPGTAGLVRRKLLQIAGVERVTTNGATGSYVIWYDRYSLSFDELWDHLLEARLVGFGSAGPARAGDGPDLGQALVEAASRTLLTKLAERSAGALLCALI</sequence>
<gene>
    <name evidence="1" type="ORF">CLG96_00360</name>
</gene>
<keyword evidence="2" id="KW-1185">Reference proteome</keyword>
<dbReference type="AlphaFoldDB" id="A0A2T5G0I5"/>
<dbReference type="Pfam" id="PF19991">
    <property type="entry name" value="HMA_2"/>
    <property type="match status" value="1"/>
</dbReference>
<proteinExistence type="predicted"/>
<protein>
    <submittedName>
        <fullName evidence="1">Uncharacterized protein</fullName>
    </submittedName>
</protein>
<evidence type="ECO:0000313" key="2">
    <source>
        <dbReference type="Proteomes" id="UP000244162"/>
    </source>
</evidence>
<dbReference type="Proteomes" id="UP000244162">
    <property type="component" value="Unassembled WGS sequence"/>
</dbReference>
<accession>A0A2T5G0I5</accession>
<evidence type="ECO:0000313" key="1">
    <source>
        <dbReference type="EMBL" id="PTQ12659.1"/>
    </source>
</evidence>
<organism evidence="1 2">
    <name type="scientific">Sphingomonas oleivorans</name>
    <dbReference type="NCBI Taxonomy" id="1735121"/>
    <lineage>
        <taxon>Bacteria</taxon>
        <taxon>Pseudomonadati</taxon>
        <taxon>Pseudomonadota</taxon>
        <taxon>Alphaproteobacteria</taxon>
        <taxon>Sphingomonadales</taxon>
        <taxon>Sphingomonadaceae</taxon>
        <taxon>Sphingomonas</taxon>
    </lineage>
</organism>
<dbReference type="OrthoDB" id="9131875at2"/>
<dbReference type="RefSeq" id="WP_107965896.1">
    <property type="nucleotide sequence ID" value="NZ_NWBU01000004.1"/>
</dbReference>
<reference evidence="1 2" key="1">
    <citation type="submission" date="2017-09" db="EMBL/GenBank/DDBJ databases">
        <title>Sphingomonas panjinensis sp.nov., isolated from oil-contaminated soil.</title>
        <authorList>
            <person name="Wang L."/>
            <person name="Chen L."/>
        </authorList>
    </citation>
    <scope>NUCLEOTIDE SEQUENCE [LARGE SCALE GENOMIC DNA]</scope>
    <source>
        <strain evidence="1 2">FW-11</strain>
    </source>
</reference>
<comment type="caution">
    <text evidence="1">The sequence shown here is derived from an EMBL/GenBank/DDBJ whole genome shotgun (WGS) entry which is preliminary data.</text>
</comment>